<feature type="region of interest" description="Disordered" evidence="5">
    <location>
        <begin position="628"/>
        <end position="675"/>
    </location>
</feature>
<dbReference type="PANTHER" id="PTHR46093">
    <property type="entry name" value="ACYL-COA-BINDING DOMAIN-CONTAINING PROTEIN 5"/>
    <property type="match status" value="1"/>
</dbReference>
<feature type="signal peptide" evidence="7">
    <location>
        <begin position="1"/>
        <end position="22"/>
    </location>
</feature>
<dbReference type="AlphaFoldDB" id="A0A0G4EED7"/>
<name>A0A0G4EED7_VITBC</name>
<keyword evidence="3" id="KW-0245">EGF-like domain</keyword>
<evidence type="ECO:0000256" key="7">
    <source>
        <dbReference type="SAM" id="SignalP"/>
    </source>
</evidence>
<dbReference type="InterPro" id="IPR000742">
    <property type="entry name" value="EGF"/>
</dbReference>
<keyword evidence="6" id="KW-0812">Transmembrane</keyword>
<dbReference type="InterPro" id="IPR006652">
    <property type="entry name" value="Kelch_1"/>
</dbReference>
<dbReference type="Pfam" id="PF23106">
    <property type="entry name" value="EGF_Teneurin"/>
    <property type="match status" value="2"/>
</dbReference>
<dbReference type="InterPro" id="IPR015915">
    <property type="entry name" value="Kelch-typ_b-propeller"/>
</dbReference>
<feature type="domain" description="EGF-like" evidence="8">
    <location>
        <begin position="409"/>
        <end position="441"/>
    </location>
</feature>
<feature type="compositionally biased region" description="Polar residues" evidence="5">
    <location>
        <begin position="644"/>
        <end position="674"/>
    </location>
</feature>
<dbReference type="EMBL" id="CDMY01000185">
    <property type="protein sequence ID" value="CEL93722.1"/>
    <property type="molecule type" value="Genomic_DNA"/>
</dbReference>
<dbReference type="STRING" id="1169540.A0A0G4EED7"/>
<sequence>MPKMRCLLWSVLLAGLVCISAAAEWKWTRLPGDGTKPATRAGHSAVAVDDTLVVFGGVMLDVKYFNDINVYDTNARRWSQPKITGEVPEERAGHTATLIGGDMYIFGGSNNFGSFSDVMRYDTKNHRWLRGIPQGTLRPVGRSNHAAVYDGNGRIYIYGGYTQEGKFLSDILIINTFVEGDWIDATTFPFAFEQPVVSGQAPPGRESHTMTLSKNKLYVVGGYTGTGVKDHDLWVFDLDEQKWLPKPPAQEPFPGQRQGHTALRHGNDIVLAGGCDVTRDVALCYSDVWALDTVGMRWSWRSTDTVSLLPRQGHTANFIRGKMYIFGGCRMSVECYNDVVVLDTKEPCPADCGGHGTCAYGTVCQCQSGWTGHDCLDRERCPFDCNGQGSCHRGQCTCNNGYIGASCYTEIPCPNRCSNHGACLPDATCQCYLGYHGASCESGSPVCLNDCSGHGTCSEKSECICHEGYGGVSCEQQLVCPLGCCNHGACEGGKCKCVPGFIGKSCAINEDQKNYVFKMTDRTSADLRAEAKIKRDEASQSKQLAKELLADADRAPTTAEARNLQAKGNGLEIDAEALAKQAEELEKRGSLVAGYRSPDKMESLFDTSTCDAKLKPDMLQLLSAEHHYQAPQTDESVQKPMPPTSSGTAQPRFTSLTLQNPPQSSPSQGRSATPTEFGIYKQGKQLKVGESGCKHNCNDRGICKDGVCYCEPGYHGIACAAEDLVTKKSVPLTWAVAIAVSALVVSMIVTATCIQIGARRRARATQEMGYKV</sequence>
<organism evidence="9 10">
    <name type="scientific">Vitrella brassicaformis (strain CCMP3155)</name>
    <dbReference type="NCBI Taxonomy" id="1169540"/>
    <lineage>
        <taxon>Eukaryota</taxon>
        <taxon>Sar</taxon>
        <taxon>Alveolata</taxon>
        <taxon>Colpodellida</taxon>
        <taxon>Vitrellaceae</taxon>
        <taxon>Vitrella</taxon>
    </lineage>
</organism>
<keyword evidence="1" id="KW-0880">Kelch repeat</keyword>
<dbReference type="SMART" id="SM00612">
    <property type="entry name" value="Kelch"/>
    <property type="match status" value="2"/>
</dbReference>
<gene>
    <name evidence="9" type="ORF">Vbra_11377</name>
</gene>
<dbReference type="SUPFAM" id="SSF117281">
    <property type="entry name" value="Kelch motif"/>
    <property type="match status" value="2"/>
</dbReference>
<feature type="domain" description="EGF-like" evidence="8">
    <location>
        <begin position="443"/>
        <end position="475"/>
    </location>
</feature>
<dbReference type="Gene3D" id="2.60.120.260">
    <property type="entry name" value="Galactose-binding domain-like"/>
    <property type="match status" value="1"/>
</dbReference>
<evidence type="ECO:0000313" key="9">
    <source>
        <dbReference type="EMBL" id="CEL93722.1"/>
    </source>
</evidence>
<feature type="transmembrane region" description="Helical" evidence="6">
    <location>
        <begin position="734"/>
        <end position="758"/>
    </location>
</feature>
<evidence type="ECO:0000256" key="3">
    <source>
        <dbReference type="PROSITE-ProRule" id="PRU00076"/>
    </source>
</evidence>
<feature type="disulfide bond" evidence="3">
    <location>
        <begin position="447"/>
        <end position="457"/>
    </location>
</feature>
<evidence type="ECO:0000256" key="2">
    <source>
        <dbReference type="ARBA" id="ARBA00022737"/>
    </source>
</evidence>
<evidence type="ECO:0000256" key="6">
    <source>
        <dbReference type="SAM" id="Phobius"/>
    </source>
</evidence>
<comment type="caution">
    <text evidence="3">Lacks conserved residue(s) required for the propagation of feature annotation.</text>
</comment>
<dbReference type="Proteomes" id="UP000041254">
    <property type="component" value="Unassembled WGS sequence"/>
</dbReference>
<keyword evidence="6" id="KW-1133">Transmembrane helix</keyword>
<evidence type="ECO:0000256" key="5">
    <source>
        <dbReference type="SAM" id="MobiDB-lite"/>
    </source>
</evidence>
<dbReference type="VEuPathDB" id="CryptoDB:Vbra_11377"/>
<feature type="disulfide bond" evidence="3">
    <location>
        <begin position="431"/>
        <end position="440"/>
    </location>
</feature>
<feature type="disulfide bond" evidence="3">
    <location>
        <begin position="366"/>
        <end position="375"/>
    </location>
</feature>
<proteinExistence type="predicted"/>
<accession>A0A0G4EED7</accession>
<dbReference type="OrthoDB" id="10251809at2759"/>
<dbReference type="PROSITE" id="PS01186">
    <property type="entry name" value="EGF_2"/>
    <property type="match status" value="3"/>
</dbReference>
<dbReference type="PhylomeDB" id="A0A0G4EED7"/>
<dbReference type="InParanoid" id="A0A0G4EED7"/>
<dbReference type="Pfam" id="PF25024">
    <property type="entry name" value="EGF_TEN"/>
    <property type="match status" value="1"/>
</dbReference>
<keyword evidence="2" id="KW-0677">Repeat</keyword>
<keyword evidence="7" id="KW-0732">Signal</keyword>
<feature type="chain" id="PRO_5005187484" description="EGF-like domain-containing protein" evidence="7">
    <location>
        <begin position="23"/>
        <end position="772"/>
    </location>
</feature>
<keyword evidence="4" id="KW-0175">Coiled coil</keyword>
<feature type="disulfide bond" evidence="3">
    <location>
        <begin position="465"/>
        <end position="474"/>
    </location>
</feature>
<keyword evidence="10" id="KW-1185">Reference proteome</keyword>
<dbReference type="PANTHER" id="PTHR46093:SF18">
    <property type="entry name" value="FIBRONECTIN TYPE-III DOMAIN-CONTAINING PROTEIN"/>
    <property type="match status" value="1"/>
</dbReference>
<keyword evidence="3" id="KW-1015">Disulfide bond</keyword>
<reference evidence="9 10" key="1">
    <citation type="submission" date="2014-11" db="EMBL/GenBank/DDBJ databases">
        <authorList>
            <person name="Zhu J."/>
            <person name="Qi W."/>
            <person name="Song R."/>
        </authorList>
    </citation>
    <scope>NUCLEOTIDE SEQUENCE [LARGE SCALE GENOMIC DNA]</scope>
</reference>
<evidence type="ECO:0000259" key="8">
    <source>
        <dbReference type="PROSITE" id="PS50026"/>
    </source>
</evidence>
<evidence type="ECO:0000313" key="10">
    <source>
        <dbReference type="Proteomes" id="UP000041254"/>
    </source>
</evidence>
<evidence type="ECO:0000256" key="4">
    <source>
        <dbReference type="SAM" id="Coils"/>
    </source>
</evidence>
<dbReference type="PROSITE" id="PS00022">
    <property type="entry name" value="EGF_1"/>
    <property type="match status" value="3"/>
</dbReference>
<feature type="coiled-coil region" evidence="4">
    <location>
        <begin position="561"/>
        <end position="588"/>
    </location>
</feature>
<keyword evidence="6" id="KW-0472">Membrane</keyword>
<feature type="disulfide bond" evidence="3">
    <location>
        <begin position="413"/>
        <end position="423"/>
    </location>
</feature>
<protein>
    <recommendedName>
        <fullName evidence="8">EGF-like domain-containing protein</fullName>
    </recommendedName>
</protein>
<dbReference type="Gene3D" id="2.10.25.10">
    <property type="entry name" value="Laminin"/>
    <property type="match status" value="3"/>
</dbReference>
<dbReference type="SMART" id="SM00181">
    <property type="entry name" value="EGF"/>
    <property type="match status" value="6"/>
</dbReference>
<feature type="disulfide bond" evidence="3">
    <location>
        <begin position="348"/>
        <end position="358"/>
    </location>
</feature>
<dbReference type="Pfam" id="PF24681">
    <property type="entry name" value="Kelch_KLHDC2_KLHL20_DRC7"/>
    <property type="match status" value="2"/>
</dbReference>
<evidence type="ECO:0000256" key="1">
    <source>
        <dbReference type="ARBA" id="ARBA00022441"/>
    </source>
</evidence>
<dbReference type="PROSITE" id="PS50026">
    <property type="entry name" value="EGF_3"/>
    <property type="match status" value="3"/>
</dbReference>
<feature type="domain" description="EGF-like" evidence="8">
    <location>
        <begin position="344"/>
        <end position="376"/>
    </location>
</feature>
<dbReference type="Gene3D" id="2.120.10.80">
    <property type="entry name" value="Kelch-type beta propeller"/>
    <property type="match status" value="2"/>
</dbReference>